<keyword evidence="3" id="KW-0677">Repeat</keyword>
<organism evidence="12 13">
    <name type="scientific">Elysia marginata</name>
    <dbReference type="NCBI Taxonomy" id="1093978"/>
    <lineage>
        <taxon>Eukaryota</taxon>
        <taxon>Metazoa</taxon>
        <taxon>Spiralia</taxon>
        <taxon>Lophotrochozoa</taxon>
        <taxon>Mollusca</taxon>
        <taxon>Gastropoda</taxon>
        <taxon>Heterobranchia</taxon>
        <taxon>Euthyneura</taxon>
        <taxon>Panpulmonata</taxon>
        <taxon>Sacoglossa</taxon>
        <taxon>Placobranchoidea</taxon>
        <taxon>Plakobranchidae</taxon>
        <taxon>Elysia</taxon>
    </lineage>
</organism>
<dbReference type="InterPro" id="IPR013164">
    <property type="entry name" value="Cadherin_N"/>
</dbReference>
<dbReference type="Proteomes" id="UP000762676">
    <property type="component" value="Unassembled WGS sequence"/>
</dbReference>
<sequence length="211" mass="23110">MEFIGYLVSLCTLIFLHSRLIQVAAEDLAVLFTVEEGISAGLEVGSLGDDDVLPLGLDPGVRVALKYGLLPKGYPRSSLFRVGEDSGQIFTREKLDRESLCGYDPVCDLDIQVAVQSAISQFFKKVKVTIRVSDINDNEPTFPRQSISLTMLENVAVGSAFPLEEAEDLDLGVNGVQLYEFLPTNDGSEDFFSVNLTKSDVGRNVVSRELL</sequence>
<dbReference type="InterPro" id="IPR002126">
    <property type="entry name" value="Cadherin-like_dom"/>
</dbReference>
<dbReference type="GO" id="GO:0005509">
    <property type="term" value="F:calcium ion binding"/>
    <property type="evidence" value="ECO:0007669"/>
    <property type="project" value="UniProtKB-UniRule"/>
</dbReference>
<dbReference type="PRINTS" id="PR00205">
    <property type="entry name" value="CADHERIN"/>
</dbReference>
<dbReference type="PROSITE" id="PS00232">
    <property type="entry name" value="CADHERIN_1"/>
    <property type="match status" value="1"/>
</dbReference>
<keyword evidence="6" id="KW-1133">Transmembrane helix</keyword>
<dbReference type="SMART" id="SM00112">
    <property type="entry name" value="CA"/>
    <property type="match status" value="1"/>
</dbReference>
<keyword evidence="5" id="KW-0130">Cell adhesion</keyword>
<evidence type="ECO:0000256" key="5">
    <source>
        <dbReference type="ARBA" id="ARBA00022889"/>
    </source>
</evidence>
<dbReference type="AlphaFoldDB" id="A0AAV4ICJ8"/>
<keyword evidence="13" id="KW-1185">Reference proteome</keyword>
<keyword evidence="2" id="KW-0812">Transmembrane</keyword>
<dbReference type="GO" id="GO:0007156">
    <property type="term" value="P:homophilic cell adhesion via plasma membrane adhesion molecules"/>
    <property type="evidence" value="ECO:0007669"/>
    <property type="project" value="InterPro"/>
</dbReference>
<evidence type="ECO:0000256" key="7">
    <source>
        <dbReference type="ARBA" id="ARBA00023136"/>
    </source>
</evidence>
<gene>
    <name evidence="12" type="ORF">ElyMa_002989000</name>
</gene>
<dbReference type="InterPro" id="IPR015919">
    <property type="entry name" value="Cadherin-like_sf"/>
</dbReference>
<feature type="signal peptide" evidence="10">
    <location>
        <begin position="1"/>
        <end position="25"/>
    </location>
</feature>
<evidence type="ECO:0000256" key="9">
    <source>
        <dbReference type="PROSITE-ProRule" id="PRU00043"/>
    </source>
</evidence>
<proteinExistence type="predicted"/>
<dbReference type="Gene3D" id="2.60.40.60">
    <property type="entry name" value="Cadherins"/>
    <property type="match status" value="2"/>
</dbReference>
<evidence type="ECO:0000256" key="8">
    <source>
        <dbReference type="ARBA" id="ARBA00023180"/>
    </source>
</evidence>
<dbReference type="CDD" id="cd11304">
    <property type="entry name" value="Cadherin_repeat"/>
    <property type="match status" value="2"/>
</dbReference>
<dbReference type="EMBL" id="BMAT01006161">
    <property type="protein sequence ID" value="GFS07418.1"/>
    <property type="molecule type" value="Genomic_DNA"/>
</dbReference>
<comment type="subcellular location">
    <subcellularLocation>
        <location evidence="1">Membrane</location>
        <topology evidence="1">Single-pass membrane protein</topology>
    </subcellularLocation>
</comment>
<accession>A0AAV4ICJ8</accession>
<evidence type="ECO:0000256" key="3">
    <source>
        <dbReference type="ARBA" id="ARBA00022737"/>
    </source>
</evidence>
<dbReference type="PROSITE" id="PS50268">
    <property type="entry name" value="CADHERIN_2"/>
    <property type="match status" value="1"/>
</dbReference>
<keyword evidence="8" id="KW-0325">Glycoprotein</keyword>
<evidence type="ECO:0000313" key="12">
    <source>
        <dbReference type="EMBL" id="GFS07418.1"/>
    </source>
</evidence>
<protein>
    <submittedName>
        <fullName evidence="12">Protocadherin-1-like</fullName>
    </submittedName>
</protein>
<evidence type="ECO:0000256" key="6">
    <source>
        <dbReference type="ARBA" id="ARBA00022989"/>
    </source>
</evidence>
<dbReference type="Pfam" id="PF08266">
    <property type="entry name" value="Cadherin_2"/>
    <property type="match status" value="1"/>
</dbReference>
<dbReference type="PANTHER" id="PTHR24028">
    <property type="entry name" value="CADHERIN-87A"/>
    <property type="match status" value="1"/>
</dbReference>
<dbReference type="InterPro" id="IPR050174">
    <property type="entry name" value="Protocadherin/Cadherin-CA"/>
</dbReference>
<evidence type="ECO:0000256" key="4">
    <source>
        <dbReference type="ARBA" id="ARBA00022837"/>
    </source>
</evidence>
<keyword evidence="7" id="KW-0472">Membrane</keyword>
<evidence type="ECO:0000256" key="1">
    <source>
        <dbReference type="ARBA" id="ARBA00004167"/>
    </source>
</evidence>
<dbReference type="SUPFAM" id="SSF49313">
    <property type="entry name" value="Cadherin-like"/>
    <property type="match status" value="2"/>
</dbReference>
<keyword evidence="10" id="KW-0732">Signal</keyword>
<name>A0AAV4ICJ8_9GAST</name>
<dbReference type="PANTHER" id="PTHR24028:SF146">
    <property type="entry name" value="CADHERIN 96CB, ISOFORM D-RELATED"/>
    <property type="match status" value="1"/>
</dbReference>
<evidence type="ECO:0000256" key="2">
    <source>
        <dbReference type="ARBA" id="ARBA00022692"/>
    </source>
</evidence>
<dbReference type="GO" id="GO:0005886">
    <property type="term" value="C:plasma membrane"/>
    <property type="evidence" value="ECO:0007669"/>
    <property type="project" value="InterPro"/>
</dbReference>
<feature type="chain" id="PRO_5043708184" evidence="10">
    <location>
        <begin position="26"/>
        <end position="211"/>
    </location>
</feature>
<comment type="caution">
    <text evidence="12">The sequence shown here is derived from an EMBL/GenBank/DDBJ whole genome shotgun (WGS) entry which is preliminary data.</text>
</comment>
<dbReference type="InterPro" id="IPR020894">
    <property type="entry name" value="Cadherin_CS"/>
</dbReference>
<feature type="domain" description="Cadherin" evidence="11">
    <location>
        <begin position="26"/>
        <end position="142"/>
    </location>
</feature>
<evidence type="ECO:0000313" key="13">
    <source>
        <dbReference type="Proteomes" id="UP000762676"/>
    </source>
</evidence>
<evidence type="ECO:0000259" key="11">
    <source>
        <dbReference type="PROSITE" id="PS50268"/>
    </source>
</evidence>
<reference evidence="12 13" key="1">
    <citation type="journal article" date="2021" name="Elife">
        <title>Chloroplast acquisition without the gene transfer in kleptoplastic sea slugs, Plakobranchus ocellatus.</title>
        <authorList>
            <person name="Maeda T."/>
            <person name="Takahashi S."/>
            <person name="Yoshida T."/>
            <person name="Shimamura S."/>
            <person name="Takaki Y."/>
            <person name="Nagai Y."/>
            <person name="Toyoda A."/>
            <person name="Suzuki Y."/>
            <person name="Arimoto A."/>
            <person name="Ishii H."/>
            <person name="Satoh N."/>
            <person name="Nishiyama T."/>
            <person name="Hasebe M."/>
            <person name="Maruyama T."/>
            <person name="Minagawa J."/>
            <person name="Obokata J."/>
            <person name="Shigenobu S."/>
        </authorList>
    </citation>
    <scope>NUCLEOTIDE SEQUENCE [LARGE SCALE GENOMIC DNA]</scope>
</reference>
<keyword evidence="4 9" id="KW-0106">Calcium</keyword>
<evidence type="ECO:0000256" key="10">
    <source>
        <dbReference type="SAM" id="SignalP"/>
    </source>
</evidence>